<dbReference type="EMBL" id="JACSNV010000014">
    <property type="protein sequence ID" value="MBM6878438.1"/>
    <property type="molecule type" value="Genomic_DNA"/>
</dbReference>
<dbReference type="PANTHER" id="PTHR46558">
    <property type="entry name" value="TRACRIPTIONAL REGULATORY PROTEIN-RELATED-RELATED"/>
    <property type="match status" value="1"/>
</dbReference>
<organism evidence="4 5">
    <name type="scientific">Anaerotignum lactatifermentans</name>
    <dbReference type="NCBI Taxonomy" id="160404"/>
    <lineage>
        <taxon>Bacteria</taxon>
        <taxon>Bacillati</taxon>
        <taxon>Bacillota</taxon>
        <taxon>Clostridia</taxon>
        <taxon>Lachnospirales</taxon>
        <taxon>Anaerotignaceae</taxon>
        <taxon>Anaerotignum</taxon>
    </lineage>
</organism>
<dbReference type="PROSITE" id="PS50943">
    <property type="entry name" value="HTH_CROC1"/>
    <property type="match status" value="1"/>
</dbReference>
<dbReference type="InterPro" id="IPR001387">
    <property type="entry name" value="Cro/C1-type_HTH"/>
</dbReference>
<feature type="transmembrane region" description="Helical" evidence="2">
    <location>
        <begin position="210"/>
        <end position="230"/>
    </location>
</feature>
<keyword evidence="5" id="KW-1185">Reference proteome</keyword>
<reference evidence="4 5" key="1">
    <citation type="journal article" date="2021" name="Sci. Rep.">
        <title>The distribution of antibiotic resistance genes in chicken gut microbiota commensals.</title>
        <authorList>
            <person name="Juricova H."/>
            <person name="Matiasovicova J."/>
            <person name="Kubasova T."/>
            <person name="Cejkova D."/>
            <person name="Rychlik I."/>
        </authorList>
    </citation>
    <scope>NUCLEOTIDE SEQUENCE [LARGE SCALE GENOMIC DNA]</scope>
    <source>
        <strain evidence="4 5">An431b</strain>
    </source>
</reference>
<dbReference type="Proteomes" id="UP000729290">
    <property type="component" value="Unassembled WGS sequence"/>
</dbReference>
<dbReference type="Gene3D" id="1.10.260.40">
    <property type="entry name" value="lambda repressor-like DNA-binding domains"/>
    <property type="match status" value="1"/>
</dbReference>
<keyword evidence="1" id="KW-0238">DNA-binding</keyword>
<dbReference type="PANTHER" id="PTHR46558:SF13">
    <property type="entry name" value="HTH-TYPE TRANSCRIPTIONAL REGULATOR IMMR"/>
    <property type="match status" value="1"/>
</dbReference>
<keyword evidence="2" id="KW-0472">Membrane</keyword>
<sequence>MKLGETICRLRKQSGMSQSDLAEKLEVSRQSVSKWETDAAVPDLEKLVKMGEIFGVSLDGLVKGETEERGKQELPPIPAPVRERTKAQKAGIVLLCIFVVLALLLAVSFGLGGVILGLPVLVPALFCLFAKKHPVLRALWADFFLVHAYMVAATGIQAAQILLTPYWTYEMNYMRLAIAWVMFVCEAALVIGTAVVLSKGDGMTGKKQKAAVVLAVVLAVAVFLFNFLPVDWLLSLYEKYESLFWLFLFRSWGEIIALSAFGTWALRYLKKKKEEKSL</sequence>
<feature type="transmembrane region" description="Helical" evidence="2">
    <location>
        <begin position="113"/>
        <end position="131"/>
    </location>
</feature>
<comment type="caution">
    <text evidence="4">The sequence shown here is derived from an EMBL/GenBank/DDBJ whole genome shotgun (WGS) entry which is preliminary data.</text>
</comment>
<gene>
    <name evidence="4" type="ORF">H9X83_09770</name>
</gene>
<keyword evidence="2" id="KW-0812">Transmembrane</keyword>
<dbReference type="Pfam" id="PF01381">
    <property type="entry name" value="HTH_3"/>
    <property type="match status" value="1"/>
</dbReference>
<dbReference type="SUPFAM" id="SSF47413">
    <property type="entry name" value="lambda repressor-like DNA-binding domains"/>
    <property type="match status" value="1"/>
</dbReference>
<feature type="transmembrane region" description="Helical" evidence="2">
    <location>
        <begin position="90"/>
        <end position="107"/>
    </location>
</feature>
<dbReference type="SMART" id="SM00530">
    <property type="entry name" value="HTH_XRE"/>
    <property type="match status" value="1"/>
</dbReference>
<evidence type="ECO:0000256" key="1">
    <source>
        <dbReference type="ARBA" id="ARBA00023125"/>
    </source>
</evidence>
<keyword evidence="2" id="KW-1133">Transmembrane helix</keyword>
<feature type="domain" description="HTH cro/C1-type" evidence="3">
    <location>
        <begin position="9"/>
        <end position="61"/>
    </location>
</feature>
<evidence type="ECO:0000256" key="2">
    <source>
        <dbReference type="SAM" id="Phobius"/>
    </source>
</evidence>
<dbReference type="CDD" id="cd00093">
    <property type="entry name" value="HTH_XRE"/>
    <property type="match status" value="1"/>
</dbReference>
<name>A0ABS2GD12_9FIRM</name>
<evidence type="ECO:0000313" key="5">
    <source>
        <dbReference type="Proteomes" id="UP000729290"/>
    </source>
</evidence>
<accession>A0ABS2GD12</accession>
<protein>
    <submittedName>
        <fullName evidence="4">Helix-turn-helix transcriptional regulator</fullName>
    </submittedName>
</protein>
<feature type="transmembrane region" description="Helical" evidence="2">
    <location>
        <begin position="143"/>
        <end position="167"/>
    </location>
</feature>
<dbReference type="InterPro" id="IPR010982">
    <property type="entry name" value="Lambda_DNA-bd_dom_sf"/>
</dbReference>
<feature type="transmembrane region" description="Helical" evidence="2">
    <location>
        <begin position="173"/>
        <end position="198"/>
    </location>
</feature>
<proteinExistence type="predicted"/>
<dbReference type="RefSeq" id="WP_205134233.1">
    <property type="nucleotide sequence ID" value="NZ_JACSNT010000014.1"/>
</dbReference>
<evidence type="ECO:0000259" key="3">
    <source>
        <dbReference type="PROSITE" id="PS50943"/>
    </source>
</evidence>
<evidence type="ECO:0000313" key="4">
    <source>
        <dbReference type="EMBL" id="MBM6878438.1"/>
    </source>
</evidence>
<feature type="transmembrane region" description="Helical" evidence="2">
    <location>
        <begin position="242"/>
        <end position="266"/>
    </location>
</feature>